<proteinExistence type="predicted"/>
<evidence type="ECO:0000256" key="15">
    <source>
        <dbReference type="SAM" id="SignalP"/>
    </source>
</evidence>
<evidence type="ECO:0000256" key="2">
    <source>
        <dbReference type="ARBA" id="ARBA00001947"/>
    </source>
</evidence>
<dbReference type="PANTHER" id="PTHR13062">
    <property type="entry name" value="COLLAGENASE"/>
    <property type="match status" value="1"/>
</dbReference>
<keyword evidence="8 15" id="KW-0732">Signal</keyword>
<dbReference type="PRINTS" id="PR00931">
    <property type="entry name" value="MICOLLPTASE"/>
</dbReference>
<organism evidence="17 18">
    <name type="scientific">Streptomyces diacarni</name>
    <dbReference type="NCBI Taxonomy" id="2800381"/>
    <lineage>
        <taxon>Bacteria</taxon>
        <taxon>Bacillati</taxon>
        <taxon>Actinomycetota</taxon>
        <taxon>Actinomycetes</taxon>
        <taxon>Kitasatosporales</taxon>
        <taxon>Streptomycetaceae</taxon>
        <taxon>Streptomyces</taxon>
    </lineage>
</organism>
<feature type="signal peptide" evidence="15">
    <location>
        <begin position="1"/>
        <end position="31"/>
    </location>
</feature>
<feature type="chain" id="PRO_5039398657" description="microbial collagenase" evidence="15">
    <location>
        <begin position="32"/>
        <end position="683"/>
    </location>
</feature>
<keyword evidence="10" id="KW-0862">Zinc</keyword>
<dbReference type="InterPro" id="IPR002169">
    <property type="entry name" value="Peptidase_M9A/M9B"/>
</dbReference>
<evidence type="ECO:0000256" key="8">
    <source>
        <dbReference type="ARBA" id="ARBA00022729"/>
    </source>
</evidence>
<evidence type="ECO:0000313" key="17">
    <source>
        <dbReference type="EMBL" id="RCG15553.1"/>
    </source>
</evidence>
<protein>
    <recommendedName>
        <fullName evidence="4">microbial collagenase</fullName>
        <ecNumber evidence="4">3.4.24.3</ecNumber>
    </recommendedName>
</protein>
<keyword evidence="5" id="KW-0964">Secreted</keyword>
<dbReference type="Pfam" id="PF08453">
    <property type="entry name" value="Peptidase_M9_N"/>
    <property type="match status" value="1"/>
</dbReference>
<evidence type="ECO:0000256" key="5">
    <source>
        <dbReference type="ARBA" id="ARBA00022525"/>
    </source>
</evidence>
<evidence type="ECO:0000256" key="14">
    <source>
        <dbReference type="SAM" id="MobiDB-lite"/>
    </source>
</evidence>
<feature type="domain" description="Peptidase M9 collagenase N-terminal" evidence="16">
    <location>
        <begin position="140"/>
        <end position="321"/>
    </location>
</feature>
<comment type="subcellular location">
    <subcellularLocation>
        <location evidence="3">Secreted</location>
    </subcellularLocation>
</comment>
<dbReference type="Gene3D" id="3.40.30.160">
    <property type="entry name" value="Collagenase ColT, N-terminal domain"/>
    <property type="match status" value="1"/>
</dbReference>
<keyword evidence="11" id="KW-0482">Metalloprotease</keyword>
<evidence type="ECO:0000256" key="10">
    <source>
        <dbReference type="ARBA" id="ARBA00022833"/>
    </source>
</evidence>
<gene>
    <name evidence="17" type="ORF">DTL70_29790</name>
</gene>
<keyword evidence="9" id="KW-0378">Hydrolase</keyword>
<dbReference type="EC" id="3.4.24.3" evidence="4"/>
<feature type="compositionally biased region" description="Basic and acidic residues" evidence="14">
    <location>
        <begin position="76"/>
        <end position="91"/>
    </location>
</feature>
<dbReference type="GO" id="GO:0005576">
    <property type="term" value="C:extracellular region"/>
    <property type="evidence" value="ECO:0007669"/>
    <property type="project" value="UniProtKB-SubCell"/>
</dbReference>
<evidence type="ECO:0000256" key="9">
    <source>
        <dbReference type="ARBA" id="ARBA00022801"/>
    </source>
</evidence>
<feature type="region of interest" description="Disordered" evidence="14">
    <location>
        <begin position="48"/>
        <end position="141"/>
    </location>
</feature>
<evidence type="ECO:0000256" key="3">
    <source>
        <dbReference type="ARBA" id="ARBA00004613"/>
    </source>
</evidence>
<evidence type="ECO:0000256" key="4">
    <source>
        <dbReference type="ARBA" id="ARBA00012653"/>
    </source>
</evidence>
<dbReference type="RefSeq" id="WP_114025112.1">
    <property type="nucleotide sequence ID" value="NZ_QOIN01000066.1"/>
</dbReference>
<name>A0A367EC49_9ACTN</name>
<evidence type="ECO:0000313" key="18">
    <source>
        <dbReference type="Proteomes" id="UP000252914"/>
    </source>
</evidence>
<dbReference type="Gene3D" id="1.10.390.20">
    <property type="match status" value="1"/>
</dbReference>
<evidence type="ECO:0000256" key="1">
    <source>
        <dbReference type="ARBA" id="ARBA00000424"/>
    </source>
</evidence>
<keyword evidence="6" id="KW-0645">Protease</keyword>
<dbReference type="InterPro" id="IPR013661">
    <property type="entry name" value="Peptidase_M9_N_dom"/>
</dbReference>
<dbReference type="Proteomes" id="UP000252914">
    <property type="component" value="Unassembled WGS sequence"/>
</dbReference>
<reference evidence="17 18" key="1">
    <citation type="submission" date="2018-06" db="EMBL/GenBank/DDBJ databases">
        <title>Streptomyces reniochalinae sp. nov. and Streptomyces diacarnus sp. nov. from marine sponges.</title>
        <authorList>
            <person name="Li L."/>
        </authorList>
    </citation>
    <scope>NUCLEOTIDE SEQUENCE [LARGE SCALE GENOMIC DNA]</scope>
    <source>
        <strain evidence="17 18">LHW51701</strain>
    </source>
</reference>
<sequence length="683" mass="74534">MSRNDRRSSLRPRLTRAVCAGVLAVSLGAGAGQFGGAQAATGTVTDATTGATTAEGPRPAGPRPADSTATPPSEGEPGHVADRRLAVRDRPPLPASQDALRRDYDAPPESSHQRPSMLRAGKQHKKGPGTGAAPGVRDACSPGDFAQTGDALVRQVTSATTACVNTLFSLTGSDARGAFREEQMVTLADALRDGSAGYPGDGGTGMPQIVLFLRAGYYVHWYHEPDVGEYRQALRTAIQGGLDAFFASPHSHDVTDANGETLAEAVTLVDSAEENARYLDVVTRMLEGYDSSYDDKWWMLSAVNNVYTVLWRGHQLPEFVQAVRRDPSVLDALHTFARDHLGLLGGERAYLTSNAGRELGRFVQHTPLREQVRPQLKDLLDATEMTGNTAPLWVGVAEMADAYDKDNCAYYGVCDLRQRLTQAVLVDEESCSESISMAAQDMDAGDFSAACESLVGQDAYFHEVAGDDGPVKDDKNARIEVVVFDSSTDYQTYAGVLYGIDTGNGGMYLEGDPSADGNLPRFIAYEADWTRPDFQIWNLNHEYTHYLDGRFDMYGDFEAGVSTPTVWWIEGFAEYVSYSYRDLRYDEAIAEAGKKTYALSDLFDTTYENGDTNRVYRWGYLATRYMLERHPDDVATVLAAYRAGDWSAARTHLEDTIGTRYDADWNAWLDACAGGACAARTHG</sequence>
<evidence type="ECO:0000256" key="11">
    <source>
        <dbReference type="ARBA" id="ARBA00023049"/>
    </source>
</evidence>
<feature type="compositionally biased region" description="Low complexity" evidence="14">
    <location>
        <begin position="48"/>
        <end position="58"/>
    </location>
</feature>
<comment type="cofactor">
    <cofactor evidence="2">
        <name>Zn(2+)</name>
        <dbReference type="ChEBI" id="CHEBI:29105"/>
    </cofactor>
</comment>
<dbReference type="AlphaFoldDB" id="A0A367EC49"/>
<dbReference type="PANTHER" id="PTHR13062:SF9">
    <property type="entry name" value="MICROBIAL COLLAGENASE"/>
    <property type="match status" value="1"/>
</dbReference>
<feature type="active site" evidence="13">
    <location>
        <position position="542"/>
    </location>
</feature>
<dbReference type="EMBL" id="QOIN01000066">
    <property type="protein sequence ID" value="RCG15553.1"/>
    <property type="molecule type" value="Genomic_DNA"/>
</dbReference>
<dbReference type="Pfam" id="PF01752">
    <property type="entry name" value="Peptidase_M9"/>
    <property type="match status" value="1"/>
</dbReference>
<evidence type="ECO:0000256" key="13">
    <source>
        <dbReference type="PIRSR" id="PIRSR602169-1"/>
    </source>
</evidence>
<comment type="caution">
    <text evidence="17">The sequence shown here is derived from an EMBL/GenBank/DDBJ whole genome shotgun (WGS) entry which is preliminary data.</text>
</comment>
<evidence type="ECO:0000259" key="16">
    <source>
        <dbReference type="Pfam" id="PF08453"/>
    </source>
</evidence>
<keyword evidence="7" id="KW-0479">Metal-binding</keyword>
<dbReference type="GO" id="GO:0004222">
    <property type="term" value="F:metalloendopeptidase activity"/>
    <property type="evidence" value="ECO:0007669"/>
    <property type="project" value="InterPro"/>
</dbReference>
<evidence type="ECO:0000256" key="7">
    <source>
        <dbReference type="ARBA" id="ARBA00022723"/>
    </source>
</evidence>
<keyword evidence="18" id="KW-1185">Reference proteome</keyword>
<evidence type="ECO:0000256" key="12">
    <source>
        <dbReference type="ARBA" id="ARBA00023145"/>
    </source>
</evidence>
<accession>A0A367EC49</accession>
<evidence type="ECO:0000256" key="6">
    <source>
        <dbReference type="ARBA" id="ARBA00022670"/>
    </source>
</evidence>
<keyword evidence="12" id="KW-0865">Zymogen</keyword>
<dbReference type="GO" id="GO:0006508">
    <property type="term" value="P:proteolysis"/>
    <property type="evidence" value="ECO:0007669"/>
    <property type="project" value="UniProtKB-KW"/>
</dbReference>
<comment type="catalytic activity">
    <reaction evidence="1">
        <text>Digestion of native collagen in the triple helical region at Xaa-|-Gly bonds. With synthetic peptides, a preference is shown for Gly at P3 and P1', Pro and Ala at P2 and P2', and hydroxyproline, Ala or Arg at P3'.</text>
        <dbReference type="EC" id="3.4.24.3"/>
    </reaction>
</comment>
<dbReference type="GO" id="GO:0008270">
    <property type="term" value="F:zinc ion binding"/>
    <property type="evidence" value="ECO:0007669"/>
    <property type="project" value="InterPro"/>
</dbReference>